<feature type="transmembrane region" description="Helical" evidence="6">
    <location>
        <begin position="55"/>
        <end position="75"/>
    </location>
</feature>
<evidence type="ECO:0000256" key="5">
    <source>
        <dbReference type="ARBA" id="ARBA00023136"/>
    </source>
</evidence>
<dbReference type="InterPro" id="IPR018629">
    <property type="entry name" value="XK-rel"/>
</dbReference>
<sequence length="421" mass="48792">CKFYCIFLVAAGYSYTEDTVWMAMTIVFMLVPSFLVQLALTFIHRDLERDRPFIFLMHLLQLGPLIRCIEALMVYSQMGREEEPYVSICRKKHLRRWGVVEEEEREVGRSLRRLAKHRNAFKRTAVMQAFLGSTPQLTLQLYVSVLERYIPPSRAVLMAMTLASTTYGALVLNVLAIQIKYDDYKVQLKMSAFLCIILWRSLEIATRVTVLVLFCSALNVWVTVVVLANLMILFLLPWIQFWRSGSSLPENVGKNFSRFGTLTVLGTLTLLYSAINMFCWSAVQLNLTERDLIDRAQNWGRLCLHYTFRLAENAVLLILWYFYEEDDFECFCSLRLVVQILVGYATAIAFMLLFYQYFHPFRSLFTHSVSDYLMCVCSRMRASHISQPIGRLPPDARNTNPQREPPASAGSRRRHRAESAR</sequence>
<dbReference type="Proteomes" id="UP000694569">
    <property type="component" value="Unplaced"/>
</dbReference>
<dbReference type="Ensembl" id="ENSLLET00000015314.1">
    <property type="protein sequence ID" value="ENSLLEP00000014750.1"/>
    <property type="gene ID" value="ENSLLEG00000009293.1"/>
</dbReference>
<comment type="subcellular location">
    <subcellularLocation>
        <location evidence="1 6">Membrane</location>
        <topology evidence="1 6">Multi-pass membrane protein</topology>
    </subcellularLocation>
</comment>
<name>A0A8C5MKX2_9ANUR</name>
<dbReference type="PANTHER" id="PTHR14297:SF4">
    <property type="entry name" value="XK-RELATED PROTEIN 2"/>
    <property type="match status" value="1"/>
</dbReference>
<keyword evidence="9" id="KW-1185">Reference proteome</keyword>
<keyword evidence="5 6" id="KW-0472">Membrane</keyword>
<feature type="transmembrane region" description="Helical" evidence="6">
    <location>
        <begin position="335"/>
        <end position="355"/>
    </location>
</feature>
<feature type="transmembrane region" description="Helical" evidence="6">
    <location>
        <begin position="303"/>
        <end position="323"/>
    </location>
</feature>
<reference evidence="8" key="1">
    <citation type="submission" date="2025-08" db="UniProtKB">
        <authorList>
            <consortium name="Ensembl"/>
        </authorList>
    </citation>
    <scope>IDENTIFICATION</scope>
</reference>
<dbReference type="InterPro" id="IPR051773">
    <property type="entry name" value="XK-related_adapter"/>
</dbReference>
<keyword evidence="3 6" id="KW-0812">Transmembrane</keyword>
<dbReference type="GeneTree" id="ENSGT00390000003231"/>
<evidence type="ECO:0000256" key="2">
    <source>
        <dbReference type="ARBA" id="ARBA00008789"/>
    </source>
</evidence>
<reference evidence="8" key="2">
    <citation type="submission" date="2025-09" db="UniProtKB">
        <authorList>
            <consortium name="Ensembl"/>
        </authorList>
    </citation>
    <scope>IDENTIFICATION</scope>
</reference>
<evidence type="ECO:0000256" key="6">
    <source>
        <dbReference type="RuleBase" id="RU910716"/>
    </source>
</evidence>
<dbReference type="AlphaFoldDB" id="A0A8C5MKX2"/>
<protein>
    <recommendedName>
        <fullName evidence="6">XK-related protein</fullName>
    </recommendedName>
</protein>
<dbReference type="GO" id="GO:0005886">
    <property type="term" value="C:plasma membrane"/>
    <property type="evidence" value="ECO:0007669"/>
    <property type="project" value="UniProtKB-ARBA"/>
</dbReference>
<feature type="region of interest" description="Disordered" evidence="7">
    <location>
        <begin position="388"/>
        <end position="421"/>
    </location>
</feature>
<feature type="transmembrane region" description="Helical" evidence="6">
    <location>
        <begin position="20"/>
        <end position="43"/>
    </location>
</feature>
<proteinExistence type="inferred from homology"/>
<evidence type="ECO:0000256" key="4">
    <source>
        <dbReference type="ARBA" id="ARBA00022989"/>
    </source>
</evidence>
<evidence type="ECO:0000256" key="1">
    <source>
        <dbReference type="ARBA" id="ARBA00004141"/>
    </source>
</evidence>
<feature type="transmembrane region" description="Helical" evidence="6">
    <location>
        <begin position="259"/>
        <end position="283"/>
    </location>
</feature>
<evidence type="ECO:0000256" key="7">
    <source>
        <dbReference type="SAM" id="MobiDB-lite"/>
    </source>
</evidence>
<evidence type="ECO:0000256" key="3">
    <source>
        <dbReference type="ARBA" id="ARBA00022692"/>
    </source>
</evidence>
<accession>A0A8C5MKX2</accession>
<dbReference type="PANTHER" id="PTHR14297">
    <property type="entry name" value="MEMBRANE TRANSPORT PROTEIN XK FAMILY MEMBER"/>
    <property type="match status" value="1"/>
</dbReference>
<feature type="transmembrane region" description="Helical" evidence="6">
    <location>
        <begin position="220"/>
        <end position="239"/>
    </location>
</feature>
<feature type="compositionally biased region" description="Basic residues" evidence="7">
    <location>
        <begin position="411"/>
        <end position="421"/>
    </location>
</feature>
<evidence type="ECO:0000313" key="9">
    <source>
        <dbReference type="Proteomes" id="UP000694569"/>
    </source>
</evidence>
<feature type="transmembrane region" description="Helical" evidence="6">
    <location>
        <begin position="155"/>
        <end position="179"/>
    </location>
</feature>
<dbReference type="Pfam" id="PF09815">
    <property type="entry name" value="XK-related"/>
    <property type="match status" value="1"/>
</dbReference>
<dbReference type="OrthoDB" id="10037417at2759"/>
<comment type="similarity">
    <text evidence="2 6">Belongs to the XK family.</text>
</comment>
<evidence type="ECO:0000313" key="8">
    <source>
        <dbReference type="Ensembl" id="ENSLLEP00000014750.1"/>
    </source>
</evidence>
<organism evidence="8 9">
    <name type="scientific">Leptobrachium leishanense</name>
    <name type="common">Leishan spiny toad</name>
    <dbReference type="NCBI Taxonomy" id="445787"/>
    <lineage>
        <taxon>Eukaryota</taxon>
        <taxon>Metazoa</taxon>
        <taxon>Chordata</taxon>
        <taxon>Craniata</taxon>
        <taxon>Vertebrata</taxon>
        <taxon>Euteleostomi</taxon>
        <taxon>Amphibia</taxon>
        <taxon>Batrachia</taxon>
        <taxon>Anura</taxon>
        <taxon>Pelobatoidea</taxon>
        <taxon>Megophryidae</taxon>
        <taxon>Leptobrachium</taxon>
    </lineage>
</organism>
<keyword evidence="4 6" id="KW-1133">Transmembrane helix</keyword>